<dbReference type="PANTHER" id="PTHR36504">
    <property type="entry name" value="LIPOPOLYSACCHARIDE EXPORT SYSTEM PROTEIN LPTA"/>
    <property type="match status" value="1"/>
</dbReference>
<feature type="chain" id="PRO_5029073435" description="Lipopolysaccharide export system protein LptA" evidence="4">
    <location>
        <begin position="31"/>
        <end position="215"/>
    </location>
</feature>
<dbReference type="GO" id="GO:0017089">
    <property type="term" value="F:glycolipid transfer activity"/>
    <property type="evidence" value="ECO:0007669"/>
    <property type="project" value="TreeGrafter"/>
</dbReference>
<dbReference type="EMBL" id="CADIJQ010000015">
    <property type="protein sequence ID" value="CAB3742023.1"/>
    <property type="molecule type" value="Genomic_DNA"/>
</dbReference>
<evidence type="ECO:0000259" key="6">
    <source>
        <dbReference type="Pfam" id="PF03968"/>
    </source>
</evidence>
<proteinExistence type="inferred from homology"/>
<dbReference type="InterPro" id="IPR052037">
    <property type="entry name" value="LPS_export_LptA"/>
</dbReference>
<gene>
    <name evidence="4 7" type="primary">lptA</name>
    <name evidence="7" type="ORF">LMG3441_05766</name>
</gene>
<evidence type="ECO:0000256" key="4">
    <source>
        <dbReference type="HAMAP-Rule" id="MF_01914"/>
    </source>
</evidence>
<dbReference type="Gene3D" id="2.60.450.10">
    <property type="entry name" value="Lipopolysaccharide (LPS) transport protein A like domain"/>
    <property type="match status" value="1"/>
</dbReference>
<evidence type="ECO:0000313" key="8">
    <source>
        <dbReference type="Proteomes" id="UP000494269"/>
    </source>
</evidence>
<feature type="signal peptide" evidence="4">
    <location>
        <begin position="1"/>
        <end position="30"/>
    </location>
</feature>
<evidence type="ECO:0000256" key="2">
    <source>
        <dbReference type="ARBA" id="ARBA00022729"/>
    </source>
</evidence>
<name>A0A6S7AP87_9BURK</name>
<dbReference type="HAMAP" id="MF_01914">
    <property type="entry name" value="LPS_assembly_LptA"/>
    <property type="match status" value="1"/>
</dbReference>
<dbReference type="AlphaFoldDB" id="A0A6S7AP87"/>
<keyword evidence="1 4" id="KW-0813">Transport</keyword>
<feature type="region of interest" description="Disordered" evidence="5">
    <location>
        <begin position="172"/>
        <end position="215"/>
    </location>
</feature>
<feature type="domain" description="Organic solvent tolerance-like N-terminal" evidence="6">
    <location>
        <begin position="54"/>
        <end position="171"/>
    </location>
</feature>
<dbReference type="PANTHER" id="PTHR36504:SF1">
    <property type="entry name" value="LIPOPOLYSACCHARIDE EXPORT SYSTEM PROTEIN LPTA"/>
    <property type="match status" value="1"/>
</dbReference>
<comment type="function">
    <text evidence="4">Involved in the assembly of lipopolysaccharide (LPS). Required for the translocation of LPS from the inner membrane to the outer membrane.</text>
</comment>
<sequence length="215" mass="22902" precursor="true">MTDLRTLLAPTTRLLGAVLLTASVFAPAHAQDAAAKPAAGSSKAAPAEEPSTLILSDTLHYDDVKKQSVFTGNVNMTRGLMTLTSDTLEMHEDAQGGQYGTATANKGKVVTIRQERPDTFELIEGKGLRAEYDGTKSTFDLIGQAVVIRYVCGKPFDTIRGERVRYNEKTGTYEAQGGPNSAAAGGRVRSVAEPRAKSDAAVAECRKQQAAKKGR</sequence>
<dbReference type="InterPro" id="IPR005653">
    <property type="entry name" value="OstA-like_N"/>
</dbReference>
<evidence type="ECO:0000256" key="3">
    <source>
        <dbReference type="ARBA" id="ARBA00022764"/>
    </source>
</evidence>
<evidence type="ECO:0000256" key="1">
    <source>
        <dbReference type="ARBA" id="ARBA00022448"/>
    </source>
</evidence>
<keyword evidence="8" id="KW-1185">Reference proteome</keyword>
<protein>
    <recommendedName>
        <fullName evidence="4">Lipopolysaccharide export system protein LptA</fullName>
    </recommendedName>
</protein>
<dbReference type="InterPro" id="IPR014340">
    <property type="entry name" value="LptA"/>
</dbReference>
<dbReference type="NCBIfam" id="TIGR03002">
    <property type="entry name" value="outer_YhbN_LptA"/>
    <property type="match status" value="1"/>
</dbReference>
<dbReference type="GO" id="GO:0015920">
    <property type="term" value="P:lipopolysaccharide transport"/>
    <property type="evidence" value="ECO:0007669"/>
    <property type="project" value="UniProtKB-UniRule"/>
</dbReference>
<reference evidence="7 8" key="1">
    <citation type="submission" date="2020-04" db="EMBL/GenBank/DDBJ databases">
        <authorList>
            <person name="De Canck E."/>
        </authorList>
    </citation>
    <scope>NUCLEOTIDE SEQUENCE [LARGE SCALE GENOMIC DNA]</scope>
    <source>
        <strain evidence="7 8">LMG 3441</strain>
    </source>
</reference>
<comment type="subcellular location">
    <subcellularLocation>
        <location evidence="4">Periplasm</location>
    </subcellularLocation>
</comment>
<keyword evidence="2 4" id="KW-0732">Signal</keyword>
<dbReference type="RefSeq" id="WP_054420665.1">
    <property type="nucleotide sequence ID" value="NZ_CADIJQ010000015.1"/>
</dbReference>
<dbReference type="GO" id="GO:0043165">
    <property type="term" value="P:Gram-negative-bacterium-type cell outer membrane assembly"/>
    <property type="evidence" value="ECO:0007669"/>
    <property type="project" value="UniProtKB-UniRule"/>
</dbReference>
<accession>A0A6S7AP87</accession>
<dbReference type="Pfam" id="PF03968">
    <property type="entry name" value="LptD_N"/>
    <property type="match status" value="1"/>
</dbReference>
<dbReference type="GO" id="GO:0009279">
    <property type="term" value="C:cell outer membrane"/>
    <property type="evidence" value="ECO:0007669"/>
    <property type="project" value="TreeGrafter"/>
</dbReference>
<comment type="similarity">
    <text evidence="4">Belongs to the LptA family.</text>
</comment>
<keyword evidence="3 4" id="KW-0574">Periplasm</keyword>
<dbReference type="GO" id="GO:0030288">
    <property type="term" value="C:outer membrane-bounded periplasmic space"/>
    <property type="evidence" value="ECO:0007669"/>
    <property type="project" value="TreeGrafter"/>
</dbReference>
<evidence type="ECO:0000256" key="5">
    <source>
        <dbReference type="SAM" id="MobiDB-lite"/>
    </source>
</evidence>
<dbReference type="Proteomes" id="UP000494269">
    <property type="component" value="Unassembled WGS sequence"/>
</dbReference>
<comment type="subunit">
    <text evidence="4">Component of the lipopolysaccharide transport and assembly complex.</text>
</comment>
<dbReference type="GO" id="GO:0001530">
    <property type="term" value="F:lipopolysaccharide binding"/>
    <property type="evidence" value="ECO:0007669"/>
    <property type="project" value="InterPro"/>
</dbReference>
<evidence type="ECO:0000313" key="7">
    <source>
        <dbReference type="EMBL" id="CAB3742023.1"/>
    </source>
</evidence>
<organism evidence="7 8">
    <name type="scientific">Achromobacter kerstersii</name>
    <dbReference type="NCBI Taxonomy" id="1353890"/>
    <lineage>
        <taxon>Bacteria</taxon>
        <taxon>Pseudomonadati</taxon>
        <taxon>Pseudomonadota</taxon>
        <taxon>Betaproteobacteria</taxon>
        <taxon>Burkholderiales</taxon>
        <taxon>Alcaligenaceae</taxon>
        <taxon>Achromobacter</taxon>
    </lineage>
</organism>